<dbReference type="EMBL" id="LAZR01066758">
    <property type="protein sequence ID" value="KKK52948.1"/>
    <property type="molecule type" value="Genomic_DNA"/>
</dbReference>
<name>A0A0F8W8K3_9ZZZZ</name>
<gene>
    <name evidence="1" type="ORF">LCGC14_3099770</name>
</gene>
<accession>A0A0F8W8K3</accession>
<proteinExistence type="predicted"/>
<sequence>MTRNTRESLEKMWPKAYAINEREGREIHADLVEKGKTTKTYDEWLAEMKEGWIQEMLKK</sequence>
<protein>
    <submittedName>
        <fullName evidence="1">Uncharacterized protein</fullName>
    </submittedName>
</protein>
<organism evidence="1">
    <name type="scientific">marine sediment metagenome</name>
    <dbReference type="NCBI Taxonomy" id="412755"/>
    <lineage>
        <taxon>unclassified sequences</taxon>
        <taxon>metagenomes</taxon>
        <taxon>ecological metagenomes</taxon>
    </lineage>
</organism>
<comment type="caution">
    <text evidence="1">The sequence shown here is derived from an EMBL/GenBank/DDBJ whole genome shotgun (WGS) entry which is preliminary data.</text>
</comment>
<reference evidence="1" key="1">
    <citation type="journal article" date="2015" name="Nature">
        <title>Complex archaea that bridge the gap between prokaryotes and eukaryotes.</title>
        <authorList>
            <person name="Spang A."/>
            <person name="Saw J.H."/>
            <person name="Jorgensen S.L."/>
            <person name="Zaremba-Niedzwiedzka K."/>
            <person name="Martijn J."/>
            <person name="Lind A.E."/>
            <person name="van Eijk R."/>
            <person name="Schleper C."/>
            <person name="Guy L."/>
            <person name="Ettema T.J."/>
        </authorList>
    </citation>
    <scope>NUCLEOTIDE SEQUENCE</scope>
</reference>
<dbReference type="AlphaFoldDB" id="A0A0F8W8K3"/>
<evidence type="ECO:0000313" key="1">
    <source>
        <dbReference type="EMBL" id="KKK52948.1"/>
    </source>
</evidence>